<organism evidence="1">
    <name type="scientific">Arion vulgaris</name>
    <dbReference type="NCBI Taxonomy" id="1028688"/>
    <lineage>
        <taxon>Eukaryota</taxon>
        <taxon>Metazoa</taxon>
        <taxon>Spiralia</taxon>
        <taxon>Lophotrochozoa</taxon>
        <taxon>Mollusca</taxon>
        <taxon>Gastropoda</taxon>
        <taxon>Heterobranchia</taxon>
        <taxon>Euthyneura</taxon>
        <taxon>Panpulmonata</taxon>
        <taxon>Eupulmonata</taxon>
        <taxon>Stylommatophora</taxon>
        <taxon>Helicina</taxon>
        <taxon>Arionoidea</taxon>
        <taxon>Arionidae</taxon>
        <taxon>Arion</taxon>
    </lineage>
</organism>
<dbReference type="AlphaFoldDB" id="A0A0B6Y9K4"/>
<protein>
    <submittedName>
        <fullName evidence="1">Uncharacterized protein</fullName>
    </submittedName>
</protein>
<name>A0A0B6Y9K4_9EUPU</name>
<reference evidence="1" key="1">
    <citation type="submission" date="2014-12" db="EMBL/GenBank/DDBJ databases">
        <title>Insight into the proteome of Arion vulgaris.</title>
        <authorList>
            <person name="Aradska J."/>
            <person name="Bulat T."/>
            <person name="Smidak R."/>
            <person name="Sarate P."/>
            <person name="Gangsoo J."/>
            <person name="Sialana F."/>
            <person name="Bilban M."/>
            <person name="Lubec G."/>
        </authorList>
    </citation>
    <scope>NUCLEOTIDE SEQUENCE</scope>
    <source>
        <tissue evidence="1">Skin</tissue>
    </source>
</reference>
<gene>
    <name evidence="1" type="primary">ORF18710</name>
</gene>
<proteinExistence type="predicted"/>
<dbReference type="EMBL" id="HACG01006127">
    <property type="protein sequence ID" value="CEK52992.1"/>
    <property type="molecule type" value="Transcribed_RNA"/>
</dbReference>
<feature type="non-terminal residue" evidence="1">
    <location>
        <position position="63"/>
    </location>
</feature>
<evidence type="ECO:0000313" key="1">
    <source>
        <dbReference type="EMBL" id="CEK52992.1"/>
    </source>
</evidence>
<accession>A0A0B6Y9K4</accession>
<sequence>MLILPHQRSNSMHTDCGSLVEHTPHFVPQMSSSACTTCNLTLLNSFHTNCRRVQQCLFLVKLV</sequence>